<organism evidence="1 2">
    <name type="scientific">Stylosanthes scabra</name>
    <dbReference type="NCBI Taxonomy" id="79078"/>
    <lineage>
        <taxon>Eukaryota</taxon>
        <taxon>Viridiplantae</taxon>
        <taxon>Streptophyta</taxon>
        <taxon>Embryophyta</taxon>
        <taxon>Tracheophyta</taxon>
        <taxon>Spermatophyta</taxon>
        <taxon>Magnoliopsida</taxon>
        <taxon>eudicotyledons</taxon>
        <taxon>Gunneridae</taxon>
        <taxon>Pentapetalae</taxon>
        <taxon>rosids</taxon>
        <taxon>fabids</taxon>
        <taxon>Fabales</taxon>
        <taxon>Fabaceae</taxon>
        <taxon>Papilionoideae</taxon>
        <taxon>50 kb inversion clade</taxon>
        <taxon>dalbergioids sensu lato</taxon>
        <taxon>Dalbergieae</taxon>
        <taxon>Pterocarpus clade</taxon>
        <taxon>Stylosanthes</taxon>
    </lineage>
</organism>
<proteinExistence type="predicted"/>
<dbReference type="PANTHER" id="PTHR33623">
    <property type="entry name" value="OS04G0572500 PROTEIN"/>
    <property type="match status" value="1"/>
</dbReference>
<evidence type="ECO:0000313" key="1">
    <source>
        <dbReference type="EMBL" id="MED6169714.1"/>
    </source>
</evidence>
<keyword evidence="2" id="KW-1185">Reference proteome</keyword>
<sequence>MRDDLSSCSSNCFKSFPRRPCCSTAVGFLVAEKDLKSCNSRRRRRSRRNTTTTTTLLLAPRSSSVLQRASEAVIKAIKSLPHKSSGRSKKDVMLLEEAAEQKLLEDSGSEGRGRRRKYAEMDKDFIPRVAYAG</sequence>
<comment type="caution">
    <text evidence="1">The sequence shown here is derived from an EMBL/GenBank/DDBJ whole genome shotgun (WGS) entry which is preliminary data.</text>
</comment>
<reference evidence="1 2" key="1">
    <citation type="journal article" date="2023" name="Plants (Basel)">
        <title>Bridging the Gap: Combining Genomics and Transcriptomics Approaches to Understand Stylosanthes scabra, an Orphan Legume from the Brazilian Caatinga.</title>
        <authorList>
            <person name="Ferreira-Neto J.R.C."/>
            <person name="da Silva M.D."/>
            <person name="Binneck E."/>
            <person name="de Melo N.F."/>
            <person name="da Silva R.H."/>
            <person name="de Melo A.L.T.M."/>
            <person name="Pandolfi V."/>
            <person name="Bustamante F.O."/>
            <person name="Brasileiro-Vidal A.C."/>
            <person name="Benko-Iseppon A.M."/>
        </authorList>
    </citation>
    <scope>NUCLEOTIDE SEQUENCE [LARGE SCALE GENOMIC DNA]</scope>
    <source>
        <tissue evidence="1">Leaves</tissue>
    </source>
</reference>
<dbReference type="Proteomes" id="UP001341840">
    <property type="component" value="Unassembled WGS sequence"/>
</dbReference>
<dbReference type="PANTHER" id="PTHR33623:SF4">
    <property type="entry name" value="DUF4378 DOMAIN-CONTAINING PROTEIN"/>
    <property type="match status" value="1"/>
</dbReference>
<dbReference type="EMBL" id="JASCZI010151119">
    <property type="protein sequence ID" value="MED6169714.1"/>
    <property type="molecule type" value="Genomic_DNA"/>
</dbReference>
<evidence type="ECO:0000313" key="2">
    <source>
        <dbReference type="Proteomes" id="UP001341840"/>
    </source>
</evidence>
<accession>A0ABU6V8K5</accession>
<protein>
    <submittedName>
        <fullName evidence="1">Uncharacterized protein</fullName>
    </submittedName>
</protein>
<name>A0ABU6V8K5_9FABA</name>
<gene>
    <name evidence="1" type="ORF">PIB30_023923</name>
</gene>